<sequence length="128" mass="13951">MNTPVRLLCVDDEERFVTTLAKLLTLRNMQVTTALSGEDALERFQPGLFDVALLDVKMPGISGVELLTELKRRDPDLEIIILTGHASVDIAADIMSRGGADYLLKPCPTADVEAKIISAMERRAARAG</sequence>
<name>A0A6V8LWN8_9BACT</name>
<dbReference type="CDD" id="cd00156">
    <property type="entry name" value="REC"/>
    <property type="match status" value="1"/>
</dbReference>
<reference evidence="5 6" key="2">
    <citation type="submission" date="2020-05" db="EMBL/GenBank/DDBJ databases">
        <title>Draft genome sequence of Desulfovibrio sp. strainFSS-1.</title>
        <authorList>
            <person name="Shimoshige H."/>
            <person name="Kobayashi H."/>
            <person name="Maekawa T."/>
        </authorList>
    </citation>
    <scope>NUCLEOTIDE SEQUENCE [LARGE SCALE GENOMIC DNA]</scope>
    <source>
        <strain evidence="5 6">SIID29052-01</strain>
    </source>
</reference>
<dbReference type="Proteomes" id="UP000494245">
    <property type="component" value="Unassembled WGS sequence"/>
</dbReference>
<evidence type="ECO:0000256" key="1">
    <source>
        <dbReference type="ARBA" id="ARBA00022553"/>
    </source>
</evidence>
<dbReference type="RefSeq" id="WP_173083806.1">
    <property type="nucleotide sequence ID" value="NZ_BLTE01000008.1"/>
</dbReference>
<evidence type="ECO:0000259" key="4">
    <source>
        <dbReference type="PROSITE" id="PS50110"/>
    </source>
</evidence>
<evidence type="ECO:0000313" key="6">
    <source>
        <dbReference type="Proteomes" id="UP000494245"/>
    </source>
</evidence>
<protein>
    <submittedName>
        <fullName evidence="5">Alginate biosynthesis transcriptional regulatory protein AlgB</fullName>
    </submittedName>
</protein>
<evidence type="ECO:0000256" key="2">
    <source>
        <dbReference type="ARBA" id="ARBA00023012"/>
    </source>
</evidence>
<dbReference type="InterPro" id="IPR001789">
    <property type="entry name" value="Sig_transdc_resp-reg_receiver"/>
</dbReference>
<accession>A0A6V8LWN8</accession>
<keyword evidence="1 3" id="KW-0597">Phosphoprotein</keyword>
<feature type="modified residue" description="4-aspartylphosphate" evidence="3">
    <location>
        <position position="55"/>
    </location>
</feature>
<dbReference type="PANTHER" id="PTHR44591">
    <property type="entry name" value="STRESS RESPONSE REGULATOR PROTEIN 1"/>
    <property type="match status" value="1"/>
</dbReference>
<organism evidence="5 6">
    <name type="scientific">Fundidesulfovibrio magnetotacticus</name>
    <dbReference type="NCBI Taxonomy" id="2730080"/>
    <lineage>
        <taxon>Bacteria</taxon>
        <taxon>Pseudomonadati</taxon>
        <taxon>Thermodesulfobacteriota</taxon>
        <taxon>Desulfovibrionia</taxon>
        <taxon>Desulfovibrionales</taxon>
        <taxon>Desulfovibrionaceae</taxon>
        <taxon>Fundidesulfovibrio</taxon>
    </lineage>
</organism>
<dbReference type="EMBL" id="BLTE01000008">
    <property type="protein sequence ID" value="GFK94077.1"/>
    <property type="molecule type" value="Genomic_DNA"/>
</dbReference>
<comment type="caution">
    <text evidence="5">The sequence shown here is derived from an EMBL/GenBank/DDBJ whole genome shotgun (WGS) entry which is preliminary data.</text>
</comment>
<proteinExistence type="predicted"/>
<dbReference type="AlphaFoldDB" id="A0A6V8LWN8"/>
<dbReference type="PANTHER" id="PTHR44591:SF14">
    <property type="entry name" value="PROTEIN PILG"/>
    <property type="match status" value="1"/>
</dbReference>
<dbReference type="InterPro" id="IPR050595">
    <property type="entry name" value="Bact_response_regulator"/>
</dbReference>
<dbReference type="Gene3D" id="3.40.50.2300">
    <property type="match status" value="1"/>
</dbReference>
<feature type="domain" description="Response regulatory" evidence="4">
    <location>
        <begin position="6"/>
        <end position="120"/>
    </location>
</feature>
<dbReference type="SMART" id="SM00448">
    <property type="entry name" value="REC"/>
    <property type="match status" value="1"/>
</dbReference>
<dbReference type="GO" id="GO:0000160">
    <property type="term" value="P:phosphorelay signal transduction system"/>
    <property type="evidence" value="ECO:0007669"/>
    <property type="project" value="UniProtKB-KW"/>
</dbReference>
<gene>
    <name evidence="5" type="primary">algB_2</name>
    <name evidence="5" type="ORF">NNJEOMEG_01916</name>
</gene>
<keyword evidence="6" id="KW-1185">Reference proteome</keyword>
<evidence type="ECO:0000256" key="3">
    <source>
        <dbReference type="PROSITE-ProRule" id="PRU00169"/>
    </source>
</evidence>
<keyword evidence="2" id="KW-0902">Two-component regulatory system</keyword>
<evidence type="ECO:0000313" key="5">
    <source>
        <dbReference type="EMBL" id="GFK94077.1"/>
    </source>
</evidence>
<dbReference type="InterPro" id="IPR011006">
    <property type="entry name" value="CheY-like_superfamily"/>
</dbReference>
<dbReference type="SUPFAM" id="SSF52172">
    <property type="entry name" value="CheY-like"/>
    <property type="match status" value="1"/>
</dbReference>
<dbReference type="Pfam" id="PF00072">
    <property type="entry name" value="Response_reg"/>
    <property type="match status" value="1"/>
</dbReference>
<dbReference type="PROSITE" id="PS50110">
    <property type="entry name" value="RESPONSE_REGULATORY"/>
    <property type="match status" value="1"/>
</dbReference>
<reference evidence="5 6" key="1">
    <citation type="submission" date="2020-04" db="EMBL/GenBank/DDBJ databases">
        <authorList>
            <consortium name="Desulfovibrio sp. FSS-1 genome sequencing consortium"/>
            <person name="Shimoshige H."/>
            <person name="Kobayashi H."/>
            <person name="Maekawa T."/>
        </authorList>
    </citation>
    <scope>NUCLEOTIDE SEQUENCE [LARGE SCALE GENOMIC DNA]</scope>
    <source>
        <strain evidence="5 6">SIID29052-01</strain>
    </source>
</reference>